<dbReference type="PROSITE" id="PS50949">
    <property type="entry name" value="HTH_GNTR"/>
    <property type="match status" value="1"/>
</dbReference>
<keyword evidence="8" id="KW-0808">Transferase</keyword>
<evidence type="ECO:0000256" key="4">
    <source>
        <dbReference type="ARBA" id="ARBA00023125"/>
    </source>
</evidence>
<evidence type="ECO:0000313" key="8">
    <source>
        <dbReference type="EMBL" id="QTE30517.1"/>
    </source>
</evidence>
<comment type="similarity">
    <text evidence="1">In the C-terminal section; belongs to the class-I pyridoxal-phosphate-dependent aminotransferase family.</text>
</comment>
<dbReference type="EMBL" id="CP071868">
    <property type="protein sequence ID" value="QTE30517.1"/>
    <property type="molecule type" value="Genomic_DNA"/>
</dbReference>
<keyword evidence="9" id="KW-1185">Reference proteome</keyword>
<proteinExistence type="inferred from homology"/>
<dbReference type="AlphaFoldDB" id="A0A8A4ZJ26"/>
<keyword evidence="3" id="KW-0805">Transcription regulation</keyword>
<dbReference type="PANTHER" id="PTHR46577:SF1">
    <property type="entry name" value="HTH-TYPE TRANSCRIPTIONAL REGULATORY PROTEIN GABR"/>
    <property type="match status" value="1"/>
</dbReference>
<evidence type="ECO:0000313" key="9">
    <source>
        <dbReference type="Proteomes" id="UP000663937"/>
    </source>
</evidence>
<dbReference type="InterPro" id="IPR015421">
    <property type="entry name" value="PyrdxlP-dep_Trfase_major"/>
</dbReference>
<evidence type="ECO:0000256" key="3">
    <source>
        <dbReference type="ARBA" id="ARBA00023015"/>
    </source>
</evidence>
<dbReference type="InterPro" id="IPR036390">
    <property type="entry name" value="WH_DNA-bd_sf"/>
</dbReference>
<dbReference type="CDD" id="cd07377">
    <property type="entry name" value="WHTH_GntR"/>
    <property type="match status" value="1"/>
</dbReference>
<dbReference type="CDD" id="cd00609">
    <property type="entry name" value="AAT_like"/>
    <property type="match status" value="1"/>
</dbReference>
<dbReference type="InterPro" id="IPR000524">
    <property type="entry name" value="Tscrpt_reg_HTH_GntR"/>
</dbReference>
<evidence type="ECO:0000256" key="2">
    <source>
        <dbReference type="ARBA" id="ARBA00022898"/>
    </source>
</evidence>
<dbReference type="InterPro" id="IPR004839">
    <property type="entry name" value="Aminotransferase_I/II_large"/>
</dbReference>
<dbReference type="SMART" id="SM00345">
    <property type="entry name" value="HTH_GNTR"/>
    <property type="match status" value="1"/>
</dbReference>
<keyword evidence="4" id="KW-0238">DNA-binding</keyword>
<keyword evidence="8" id="KW-0032">Aminotransferase</keyword>
<gene>
    <name evidence="8" type="ORF">J4E96_05945</name>
</gene>
<dbReference type="Proteomes" id="UP000663937">
    <property type="component" value="Chromosome"/>
</dbReference>
<dbReference type="SUPFAM" id="SSF46785">
    <property type="entry name" value="Winged helix' DNA-binding domain"/>
    <property type="match status" value="1"/>
</dbReference>
<dbReference type="SUPFAM" id="SSF53383">
    <property type="entry name" value="PLP-dependent transferases"/>
    <property type="match status" value="1"/>
</dbReference>
<dbReference type="KEGG" id="psic:J4E96_05945"/>
<dbReference type="GO" id="GO:0030170">
    <property type="term" value="F:pyridoxal phosphate binding"/>
    <property type="evidence" value="ECO:0007669"/>
    <property type="project" value="InterPro"/>
</dbReference>
<dbReference type="RefSeq" id="WP_227424856.1">
    <property type="nucleotide sequence ID" value="NZ_CP071868.1"/>
</dbReference>
<evidence type="ECO:0000256" key="6">
    <source>
        <dbReference type="SAM" id="MobiDB-lite"/>
    </source>
</evidence>
<dbReference type="GO" id="GO:0003700">
    <property type="term" value="F:DNA-binding transcription factor activity"/>
    <property type="evidence" value="ECO:0007669"/>
    <property type="project" value="InterPro"/>
</dbReference>
<feature type="domain" description="HTH gntR-type" evidence="7">
    <location>
        <begin position="9"/>
        <end position="77"/>
    </location>
</feature>
<dbReference type="Gene3D" id="1.10.10.10">
    <property type="entry name" value="Winged helix-like DNA-binding domain superfamily/Winged helix DNA-binding domain"/>
    <property type="match status" value="1"/>
</dbReference>
<sequence>MELAAHVEDRSPRGIAAAIARLVRSGELRPGDRLPTVRELAAELAVSPATVSGAWQALSAVGLVVSRGRAGTYVLPEPAGWLPPSYRDLAGEPAPGATRTRAPRLDLSTGTPDPTLLPALGPALARVAARMPAADTDTYVSSPTIPALEALLRASWPFVPARITVVDGAMDALGRTLEQVAGFGDRVAVEDPGFPPVFDLVEQLGLERIPVPIDRHGMRPDALAAALRAGAGVVVLQPRAHNPTGVSLTSTRARELAAVVRRLGTERDVLVIEDDHSGEISSARPVSLGTWLPGRVVHVRSFSKSHGPDLRIAAVGGPAPVLDRLVARRMLGPAWTSRLLQHVLVDLLTDGAALDSIAEARRAYYARQRALCVALAGHGLSVQPGDGINLWVPVHDESTALVRLAAAGIRVAPGGPFQARADQPAPTTPGRPGGHVRVTVALLRDDVAAVARLLALAAAP</sequence>
<dbReference type="PANTHER" id="PTHR46577">
    <property type="entry name" value="HTH-TYPE TRANSCRIPTIONAL REGULATORY PROTEIN GABR"/>
    <property type="match status" value="1"/>
</dbReference>
<dbReference type="Pfam" id="PF00392">
    <property type="entry name" value="GntR"/>
    <property type="match status" value="1"/>
</dbReference>
<dbReference type="GO" id="GO:0008483">
    <property type="term" value="F:transaminase activity"/>
    <property type="evidence" value="ECO:0007669"/>
    <property type="project" value="UniProtKB-KW"/>
</dbReference>
<feature type="region of interest" description="Disordered" evidence="6">
    <location>
        <begin position="87"/>
        <end position="113"/>
    </location>
</feature>
<accession>A0A8A4ZJ26</accession>
<dbReference type="InterPro" id="IPR051446">
    <property type="entry name" value="HTH_trans_reg/aminotransferase"/>
</dbReference>
<keyword evidence="2" id="KW-0663">Pyridoxal phosphate</keyword>
<evidence type="ECO:0000256" key="5">
    <source>
        <dbReference type="ARBA" id="ARBA00023163"/>
    </source>
</evidence>
<dbReference type="InterPro" id="IPR036388">
    <property type="entry name" value="WH-like_DNA-bd_sf"/>
</dbReference>
<protein>
    <submittedName>
        <fullName evidence="8">Aminotransferase class I/II-fold pyridoxal phosphate-dependent enzyme</fullName>
    </submittedName>
</protein>
<dbReference type="Pfam" id="PF00155">
    <property type="entry name" value="Aminotran_1_2"/>
    <property type="match status" value="1"/>
</dbReference>
<name>A0A8A4ZJ26_9MICO</name>
<organism evidence="8 9">
    <name type="scientific">Pengzhenrongella sicca</name>
    <dbReference type="NCBI Taxonomy" id="2819238"/>
    <lineage>
        <taxon>Bacteria</taxon>
        <taxon>Bacillati</taxon>
        <taxon>Actinomycetota</taxon>
        <taxon>Actinomycetes</taxon>
        <taxon>Micrococcales</taxon>
        <taxon>Pengzhenrongella</taxon>
    </lineage>
</organism>
<keyword evidence="5" id="KW-0804">Transcription</keyword>
<dbReference type="Gene3D" id="3.40.640.10">
    <property type="entry name" value="Type I PLP-dependent aspartate aminotransferase-like (Major domain)"/>
    <property type="match status" value="1"/>
</dbReference>
<dbReference type="GO" id="GO:0003677">
    <property type="term" value="F:DNA binding"/>
    <property type="evidence" value="ECO:0007669"/>
    <property type="project" value="UniProtKB-KW"/>
</dbReference>
<reference evidence="8" key="1">
    <citation type="submission" date="2021-03" db="EMBL/GenBank/DDBJ databases">
        <title>Pengzhenrongella sicca gen. nov., sp. nov., a new member of suborder Micrococcineae isolated from High-Arctic tundra soil.</title>
        <authorList>
            <person name="Peng F."/>
        </authorList>
    </citation>
    <scope>NUCLEOTIDE SEQUENCE</scope>
    <source>
        <strain evidence="8">LRZ-2</strain>
    </source>
</reference>
<dbReference type="InterPro" id="IPR015424">
    <property type="entry name" value="PyrdxlP-dep_Trfase"/>
</dbReference>
<evidence type="ECO:0000259" key="7">
    <source>
        <dbReference type="PROSITE" id="PS50949"/>
    </source>
</evidence>
<evidence type="ECO:0000256" key="1">
    <source>
        <dbReference type="ARBA" id="ARBA00005384"/>
    </source>
</evidence>